<evidence type="ECO:0000313" key="6">
    <source>
        <dbReference type="EMBL" id="QDU29753.1"/>
    </source>
</evidence>
<keyword evidence="2" id="KW-0805">Transcription regulation</keyword>
<name>A0A517YHQ3_9BACT</name>
<dbReference type="InterPro" id="IPR005119">
    <property type="entry name" value="LysR_subst-bd"/>
</dbReference>
<dbReference type="OrthoDB" id="263164at2"/>
<protein>
    <submittedName>
        <fullName evidence="6">HTH-type transcriptional regulator CysB</fullName>
    </submittedName>
</protein>
<dbReference type="AlphaFoldDB" id="A0A517YHQ3"/>
<accession>A0A517YHQ3</accession>
<dbReference type="Pfam" id="PF00126">
    <property type="entry name" value="HTH_1"/>
    <property type="match status" value="1"/>
</dbReference>
<dbReference type="SUPFAM" id="SSF53850">
    <property type="entry name" value="Periplasmic binding protein-like II"/>
    <property type="match status" value="1"/>
</dbReference>
<keyword evidence="3" id="KW-0238">DNA-binding</keyword>
<keyword evidence="4" id="KW-0804">Transcription</keyword>
<reference evidence="6 7" key="1">
    <citation type="submission" date="2019-02" db="EMBL/GenBank/DDBJ databases">
        <title>Deep-cultivation of Planctomycetes and their phenomic and genomic characterization uncovers novel biology.</title>
        <authorList>
            <person name="Wiegand S."/>
            <person name="Jogler M."/>
            <person name="Boedeker C."/>
            <person name="Pinto D."/>
            <person name="Vollmers J."/>
            <person name="Rivas-Marin E."/>
            <person name="Kohn T."/>
            <person name="Peeters S.H."/>
            <person name="Heuer A."/>
            <person name="Rast P."/>
            <person name="Oberbeckmann S."/>
            <person name="Bunk B."/>
            <person name="Jeske O."/>
            <person name="Meyerdierks A."/>
            <person name="Storesund J.E."/>
            <person name="Kallscheuer N."/>
            <person name="Luecker S."/>
            <person name="Lage O.M."/>
            <person name="Pohl T."/>
            <person name="Merkel B.J."/>
            <person name="Hornburger P."/>
            <person name="Mueller R.-W."/>
            <person name="Bruemmer F."/>
            <person name="Labrenz M."/>
            <person name="Spormann A.M."/>
            <person name="Op den Camp H."/>
            <person name="Overmann J."/>
            <person name="Amann R."/>
            <person name="Jetten M.S.M."/>
            <person name="Mascher T."/>
            <person name="Medema M.H."/>
            <person name="Devos D.P."/>
            <person name="Kaster A.-K."/>
            <person name="Ovreas L."/>
            <person name="Rohde M."/>
            <person name="Galperin M.Y."/>
            <person name="Jogler C."/>
        </authorList>
    </citation>
    <scope>NUCLEOTIDE SEQUENCE [LARGE SCALE GENOMIC DNA]</scope>
    <source>
        <strain evidence="6 7">ETA_A8</strain>
    </source>
</reference>
<feature type="domain" description="HTH lysR-type" evidence="5">
    <location>
        <begin position="14"/>
        <end position="71"/>
    </location>
</feature>
<dbReference type="EMBL" id="CP036274">
    <property type="protein sequence ID" value="QDU29753.1"/>
    <property type="molecule type" value="Genomic_DNA"/>
</dbReference>
<evidence type="ECO:0000256" key="3">
    <source>
        <dbReference type="ARBA" id="ARBA00023125"/>
    </source>
</evidence>
<dbReference type="Pfam" id="PF03466">
    <property type="entry name" value="LysR_substrate"/>
    <property type="match status" value="1"/>
</dbReference>
<comment type="similarity">
    <text evidence="1">Belongs to the LysR transcriptional regulatory family.</text>
</comment>
<evidence type="ECO:0000256" key="4">
    <source>
        <dbReference type="ARBA" id="ARBA00023163"/>
    </source>
</evidence>
<evidence type="ECO:0000256" key="1">
    <source>
        <dbReference type="ARBA" id="ARBA00009437"/>
    </source>
</evidence>
<dbReference type="PROSITE" id="PS50931">
    <property type="entry name" value="HTH_LYSR"/>
    <property type="match status" value="1"/>
</dbReference>
<organism evidence="6 7">
    <name type="scientific">Anatilimnocola aggregata</name>
    <dbReference type="NCBI Taxonomy" id="2528021"/>
    <lineage>
        <taxon>Bacteria</taxon>
        <taxon>Pseudomonadati</taxon>
        <taxon>Planctomycetota</taxon>
        <taxon>Planctomycetia</taxon>
        <taxon>Pirellulales</taxon>
        <taxon>Pirellulaceae</taxon>
        <taxon>Anatilimnocola</taxon>
    </lineage>
</organism>
<dbReference type="InterPro" id="IPR036390">
    <property type="entry name" value="WH_DNA-bd_sf"/>
</dbReference>
<dbReference type="InterPro" id="IPR000847">
    <property type="entry name" value="LysR_HTH_N"/>
</dbReference>
<dbReference type="GO" id="GO:0003677">
    <property type="term" value="F:DNA binding"/>
    <property type="evidence" value="ECO:0007669"/>
    <property type="project" value="UniProtKB-KW"/>
</dbReference>
<dbReference type="InterPro" id="IPR036388">
    <property type="entry name" value="WH-like_DNA-bd_sf"/>
</dbReference>
<keyword evidence="7" id="KW-1185">Reference proteome</keyword>
<dbReference type="GO" id="GO:0032993">
    <property type="term" value="C:protein-DNA complex"/>
    <property type="evidence" value="ECO:0007669"/>
    <property type="project" value="TreeGrafter"/>
</dbReference>
<sequence>MPRQAAKSPAYKELTLQQLRSFCETARLGSLAAAAKTLGLTHPTVREQVLALQRDFGVQLIEPHRRGCRLTAEGQLLAEFAMPIITATNGLRKRFELAQSTAEVRLTIAGPPRVIQEDLPDAILALLKSAPQVRVAFLELHDDLVIQAVESGAADLGLTSEGVPGRPPPGLSIEPAYELETLLVTPKGHPLAKKRSVRPADLRHYPLVSSRHSLSDQPALAANLDRNRVFDGPAPRVEPFLAATVRTYVKLNLGIALIYGLPPRRRNAFFHERSMSEYFGRGLVRFVLRKGSAHEEWARMLMGLIRTCNALPS</sequence>
<dbReference type="RefSeq" id="WP_145094063.1">
    <property type="nucleotide sequence ID" value="NZ_CP036274.1"/>
</dbReference>
<dbReference type="Proteomes" id="UP000315017">
    <property type="component" value="Chromosome"/>
</dbReference>
<dbReference type="PANTHER" id="PTHR30346">
    <property type="entry name" value="TRANSCRIPTIONAL DUAL REGULATOR HCAR-RELATED"/>
    <property type="match status" value="1"/>
</dbReference>
<dbReference type="Gene3D" id="3.40.190.10">
    <property type="entry name" value="Periplasmic binding protein-like II"/>
    <property type="match status" value="2"/>
</dbReference>
<dbReference type="SUPFAM" id="SSF46785">
    <property type="entry name" value="Winged helix' DNA-binding domain"/>
    <property type="match status" value="1"/>
</dbReference>
<dbReference type="Gene3D" id="1.10.10.10">
    <property type="entry name" value="Winged helix-like DNA-binding domain superfamily/Winged helix DNA-binding domain"/>
    <property type="match status" value="1"/>
</dbReference>
<gene>
    <name evidence="6" type="primary">cysB</name>
    <name evidence="6" type="ORF">ETAA8_48680</name>
</gene>
<evidence type="ECO:0000313" key="7">
    <source>
        <dbReference type="Proteomes" id="UP000315017"/>
    </source>
</evidence>
<evidence type="ECO:0000256" key="2">
    <source>
        <dbReference type="ARBA" id="ARBA00023015"/>
    </source>
</evidence>
<dbReference type="KEGG" id="aagg:ETAA8_48680"/>
<evidence type="ECO:0000259" key="5">
    <source>
        <dbReference type="PROSITE" id="PS50931"/>
    </source>
</evidence>
<dbReference type="GO" id="GO:0003700">
    <property type="term" value="F:DNA-binding transcription factor activity"/>
    <property type="evidence" value="ECO:0007669"/>
    <property type="project" value="InterPro"/>
</dbReference>
<proteinExistence type="inferred from homology"/>
<dbReference type="PANTHER" id="PTHR30346:SF0">
    <property type="entry name" value="HCA OPERON TRANSCRIPTIONAL ACTIVATOR HCAR"/>
    <property type="match status" value="1"/>
</dbReference>